<keyword evidence="3" id="KW-1185">Reference proteome</keyword>
<feature type="non-terminal residue" evidence="2">
    <location>
        <position position="1"/>
    </location>
</feature>
<name>A0AAD5A8D7_SILAS</name>
<protein>
    <submittedName>
        <fullName evidence="2">Rapunzel 2</fullName>
    </submittedName>
</protein>
<gene>
    <name evidence="2" type="ORF">C0J50_0586</name>
</gene>
<dbReference type="PANTHER" id="PTHR40472:SF8">
    <property type="entry name" value="RAPUNZEL 2"/>
    <property type="match status" value="1"/>
</dbReference>
<evidence type="ECO:0000256" key="1">
    <source>
        <dbReference type="SAM" id="Coils"/>
    </source>
</evidence>
<proteinExistence type="predicted"/>
<dbReference type="AlphaFoldDB" id="A0AAD5A8D7"/>
<feature type="non-terminal residue" evidence="2">
    <location>
        <position position="192"/>
    </location>
</feature>
<evidence type="ECO:0000313" key="2">
    <source>
        <dbReference type="EMBL" id="KAI5611918.1"/>
    </source>
</evidence>
<feature type="coiled-coil region" evidence="1">
    <location>
        <begin position="157"/>
        <end position="191"/>
    </location>
</feature>
<evidence type="ECO:0000313" key="3">
    <source>
        <dbReference type="Proteomes" id="UP001205998"/>
    </source>
</evidence>
<dbReference type="Proteomes" id="UP001205998">
    <property type="component" value="Unassembled WGS sequence"/>
</dbReference>
<dbReference type="EMBL" id="MU564352">
    <property type="protein sequence ID" value="KAI5611918.1"/>
    <property type="molecule type" value="Genomic_DNA"/>
</dbReference>
<dbReference type="InterPro" id="IPR039051">
    <property type="entry name" value="SE-CTX-like"/>
</dbReference>
<dbReference type="PANTHER" id="PTHR40472">
    <property type="entry name" value="RICIN B-TYPE LECTIN DOMAIN-CONTAINING PROTEIN"/>
    <property type="match status" value="1"/>
</dbReference>
<reference evidence="2" key="1">
    <citation type="submission" date="2018-07" db="EMBL/GenBank/DDBJ databases">
        <title>Comparative genomics of catfishes provides insights into carnivory and benthic adaptation.</title>
        <authorList>
            <person name="Zhang Y."/>
            <person name="Wang D."/>
            <person name="Peng Z."/>
            <person name="Zheng S."/>
            <person name="Shao F."/>
            <person name="Tao W."/>
        </authorList>
    </citation>
    <scope>NUCLEOTIDE SEQUENCE</scope>
    <source>
        <strain evidence="2">Chongqing</strain>
    </source>
</reference>
<comment type="caution">
    <text evidence="2">The sequence shown here is derived from an EMBL/GenBank/DDBJ whole genome shotgun (WGS) entry which is preliminary data.</text>
</comment>
<accession>A0AAD5A8D7</accession>
<sequence length="192" mass="23054">KIQSMASIKDKISGVLKEKLQIKDNIEKMQQQEISQLEGIHEKVKNTCEKIAFNEMEIKYSEFKRNVEFLFNEFNRMIKKVTEDPEHAKQHKEEFMKTYNKKTNTMYLDEFYTAIMEESSCFGSKMMTVYMDYYNKSRVCMEERCKYLDRLICKGIIVEMAKSAINKEEEMNEWENKFQEIQAKMQKTLNEC</sequence>
<organism evidence="2 3">
    <name type="scientific">Silurus asotus</name>
    <name type="common">Amur catfish</name>
    <name type="synonym">Parasilurus asotus</name>
    <dbReference type="NCBI Taxonomy" id="30991"/>
    <lineage>
        <taxon>Eukaryota</taxon>
        <taxon>Metazoa</taxon>
        <taxon>Chordata</taxon>
        <taxon>Craniata</taxon>
        <taxon>Vertebrata</taxon>
        <taxon>Euteleostomi</taxon>
        <taxon>Actinopterygii</taxon>
        <taxon>Neopterygii</taxon>
        <taxon>Teleostei</taxon>
        <taxon>Ostariophysi</taxon>
        <taxon>Siluriformes</taxon>
        <taxon>Siluridae</taxon>
        <taxon>Silurus</taxon>
    </lineage>
</organism>
<keyword evidence="1" id="KW-0175">Coiled coil</keyword>